<dbReference type="Pfam" id="PF17293">
    <property type="entry name" value="Arm-DNA-bind_5"/>
    <property type="match status" value="1"/>
</dbReference>
<dbReference type="GO" id="GO:0006310">
    <property type="term" value="P:DNA recombination"/>
    <property type="evidence" value="ECO:0007669"/>
    <property type="project" value="UniProtKB-KW"/>
</dbReference>
<evidence type="ECO:0000313" key="5">
    <source>
        <dbReference type="EMBL" id="SDR87845.1"/>
    </source>
</evidence>
<dbReference type="RefSeq" id="WP_089661801.1">
    <property type="nucleotide sequence ID" value="NZ_LT629745.1"/>
</dbReference>
<keyword evidence="6" id="KW-1185">Reference proteome</keyword>
<protein>
    <submittedName>
        <fullName evidence="5">Site-specific recombinase XerD</fullName>
    </submittedName>
</protein>
<feature type="domain" description="Tyr recombinase" evidence="4">
    <location>
        <begin position="222"/>
        <end position="399"/>
    </location>
</feature>
<dbReference type="InterPro" id="IPR025269">
    <property type="entry name" value="SAM-like_dom"/>
</dbReference>
<dbReference type="PANTHER" id="PTHR30349">
    <property type="entry name" value="PHAGE INTEGRASE-RELATED"/>
    <property type="match status" value="1"/>
</dbReference>
<dbReference type="GO" id="GO:0003677">
    <property type="term" value="F:DNA binding"/>
    <property type="evidence" value="ECO:0007669"/>
    <property type="project" value="UniProtKB-KW"/>
</dbReference>
<dbReference type="InterPro" id="IPR035386">
    <property type="entry name" value="Arm-DNA-bind_5"/>
</dbReference>
<comment type="similarity">
    <text evidence="1">Belongs to the 'phage' integrase family.</text>
</comment>
<evidence type="ECO:0000259" key="4">
    <source>
        <dbReference type="PROSITE" id="PS51898"/>
    </source>
</evidence>
<dbReference type="SUPFAM" id="SSF56349">
    <property type="entry name" value="DNA breaking-rejoining enzymes"/>
    <property type="match status" value="1"/>
</dbReference>
<dbReference type="AlphaFoldDB" id="A0A1H1MN91"/>
<dbReference type="Proteomes" id="UP000198858">
    <property type="component" value="Chromosome I"/>
</dbReference>
<dbReference type="EMBL" id="LT629745">
    <property type="protein sequence ID" value="SDR87845.1"/>
    <property type="molecule type" value="Genomic_DNA"/>
</dbReference>
<dbReference type="InterPro" id="IPR010998">
    <property type="entry name" value="Integrase_recombinase_N"/>
</dbReference>
<evidence type="ECO:0000256" key="2">
    <source>
        <dbReference type="ARBA" id="ARBA00023125"/>
    </source>
</evidence>
<gene>
    <name evidence="5" type="ORF">SAMN04488552_1364</name>
</gene>
<dbReference type="InterPro" id="IPR002104">
    <property type="entry name" value="Integrase_catalytic"/>
</dbReference>
<keyword evidence="2" id="KW-0238">DNA-binding</keyword>
<dbReference type="PROSITE" id="PS51898">
    <property type="entry name" value="TYR_RECOMBINASE"/>
    <property type="match status" value="1"/>
</dbReference>
<dbReference type="Gene3D" id="1.10.150.130">
    <property type="match status" value="1"/>
</dbReference>
<evidence type="ECO:0000256" key="3">
    <source>
        <dbReference type="ARBA" id="ARBA00023172"/>
    </source>
</evidence>
<dbReference type="InterPro" id="IPR013762">
    <property type="entry name" value="Integrase-like_cat_sf"/>
</dbReference>
<dbReference type="Gene3D" id="1.10.443.10">
    <property type="entry name" value="Intergrase catalytic core"/>
    <property type="match status" value="1"/>
</dbReference>
<evidence type="ECO:0000256" key="1">
    <source>
        <dbReference type="ARBA" id="ARBA00008857"/>
    </source>
</evidence>
<dbReference type="CDD" id="cd01185">
    <property type="entry name" value="INTN1_C_like"/>
    <property type="match status" value="1"/>
</dbReference>
<dbReference type="PANTHER" id="PTHR30349:SF64">
    <property type="entry name" value="PROPHAGE INTEGRASE INTD-RELATED"/>
    <property type="match status" value="1"/>
</dbReference>
<dbReference type="GO" id="GO:0015074">
    <property type="term" value="P:DNA integration"/>
    <property type="evidence" value="ECO:0007669"/>
    <property type="project" value="InterPro"/>
</dbReference>
<proteinExistence type="inferred from homology"/>
<dbReference type="InterPro" id="IPR050090">
    <property type="entry name" value="Tyrosine_recombinase_XerCD"/>
</dbReference>
<organism evidence="5 6">
    <name type="scientific">Christiangramia echinicola</name>
    <dbReference type="NCBI Taxonomy" id="279359"/>
    <lineage>
        <taxon>Bacteria</taxon>
        <taxon>Pseudomonadati</taxon>
        <taxon>Bacteroidota</taxon>
        <taxon>Flavobacteriia</taxon>
        <taxon>Flavobacteriales</taxon>
        <taxon>Flavobacteriaceae</taxon>
        <taxon>Christiangramia</taxon>
    </lineage>
</organism>
<evidence type="ECO:0000313" key="6">
    <source>
        <dbReference type="Proteomes" id="UP000198858"/>
    </source>
</evidence>
<reference evidence="5 6" key="1">
    <citation type="submission" date="2016-10" db="EMBL/GenBank/DDBJ databases">
        <authorList>
            <person name="Varghese N."/>
            <person name="Submissions S."/>
        </authorList>
    </citation>
    <scope>NUCLEOTIDE SEQUENCE [LARGE SCALE GENOMIC DNA]</scope>
    <source>
        <strain evidence="5 6">Mar_2010_102</strain>
    </source>
</reference>
<accession>A0A1H1MN91</accession>
<keyword evidence="3" id="KW-0233">DNA recombination</keyword>
<sequence length="421" mass="49601">MRTSSTFSVLFWIYIQRSKGGEAPIYVRISLNNKKLNISLKRKISIELWDSKKQRSTGVDAFDLELNEFLDQEYSRLFQYYQELRIEGKVRSLENIKKKYFGEIGKLYSLEDIFEYHNTTCFSKLKPNTKRLYDTSQNYIRKFVKHEFGRKDYYLQELDYNFVLKFENFLRSVKPKHYQKNLQHNAVMKHIQRLKKMISLAYRMEWIEKNPFLKFKSTLEPREREFLSADDLRKIENKTLELERLERVRDLFVFSCYTGISYGDLVLLKPENLSTGINGKLWIVTRRMKNGNSVKVPLLKKAVSIIEKYKTDLDCQVNDTLLPVISNQKVNKYLKEIAATCEVRNHITFHLARHTFATTVALSNGMPIETVSKILGHKKLSTTQIYAKVVERKLSYDMEVLQDKIDMNSSNDHSQLGVANT</sequence>
<name>A0A1H1MN91_9FLAO</name>
<dbReference type="InterPro" id="IPR011010">
    <property type="entry name" value="DNA_brk_join_enz"/>
</dbReference>
<dbReference type="STRING" id="1250231.SAMN04488552_1364"/>
<dbReference type="Pfam" id="PF13102">
    <property type="entry name" value="Phage_int_SAM_5"/>
    <property type="match status" value="1"/>
</dbReference>
<dbReference type="Pfam" id="PF00589">
    <property type="entry name" value="Phage_integrase"/>
    <property type="match status" value="1"/>
</dbReference>